<dbReference type="GO" id="GO:0045087">
    <property type="term" value="P:innate immune response"/>
    <property type="evidence" value="ECO:0007669"/>
    <property type="project" value="TreeGrafter"/>
</dbReference>
<sequence length="233" mass="26028">MGSAGLFEVGSNVNSVFGYSRVGSDYPDKKGVRVSVVTYNSIATIRSNLSDFKSADELTSMIYSLKPGDSYDSNLQADSDEPSISQLGDDLKANRVKIVTVADITRNDRQQISKLKSLARNGDGFNINDDYVSEEIQQAMCRANCFCPRMYHQFMANQNGTVHAYDLFSSLASQADPLKYHIGLHFVNNGYFWEQSDGSTNDSTISYCLETSFHSTMYFQLGEYQHNRCDVAQ</sequence>
<dbReference type="SUPFAM" id="SSF53300">
    <property type="entry name" value="vWA-like"/>
    <property type="match status" value="1"/>
</dbReference>
<protein>
    <submittedName>
        <fullName evidence="1">CRE-CLEC-218 protein</fullName>
    </submittedName>
</protein>
<gene>
    <name evidence="1" type="primary">Cre-clec-218</name>
    <name evidence="1" type="ORF">CRE_05510</name>
</gene>
<dbReference type="PANTHER" id="PTHR31024">
    <property type="entry name" value="C-TYPE LECTIN"/>
    <property type="match status" value="1"/>
</dbReference>
<evidence type="ECO:0000313" key="2">
    <source>
        <dbReference type="Proteomes" id="UP000008281"/>
    </source>
</evidence>
<dbReference type="EMBL" id="DS268420">
    <property type="protein sequence ID" value="EFO87583.1"/>
    <property type="molecule type" value="Genomic_DNA"/>
</dbReference>
<dbReference type="HOGENOM" id="CLU_1190806_0_0_1"/>
<name>E3LZQ1_CAERE</name>
<organism evidence="2">
    <name type="scientific">Caenorhabditis remanei</name>
    <name type="common">Caenorhabditis vulgaris</name>
    <dbReference type="NCBI Taxonomy" id="31234"/>
    <lineage>
        <taxon>Eukaryota</taxon>
        <taxon>Metazoa</taxon>
        <taxon>Ecdysozoa</taxon>
        <taxon>Nematoda</taxon>
        <taxon>Chromadorea</taxon>
        <taxon>Rhabditida</taxon>
        <taxon>Rhabditina</taxon>
        <taxon>Rhabditomorpha</taxon>
        <taxon>Rhabditoidea</taxon>
        <taxon>Rhabditidae</taxon>
        <taxon>Peloderinae</taxon>
        <taxon>Caenorhabditis</taxon>
    </lineage>
</organism>
<dbReference type="FunCoup" id="E3LZQ1">
    <property type="interactions" value="14"/>
</dbReference>
<dbReference type="OrthoDB" id="5784549at2759"/>
<dbReference type="GO" id="GO:0050830">
    <property type="term" value="P:defense response to Gram-positive bacterium"/>
    <property type="evidence" value="ECO:0007669"/>
    <property type="project" value="EnsemblMetazoa"/>
</dbReference>
<proteinExistence type="predicted"/>
<dbReference type="AlphaFoldDB" id="E3LZQ1"/>
<keyword evidence="2" id="KW-1185">Reference proteome</keyword>
<dbReference type="PANTHER" id="PTHR31024:SF9">
    <property type="entry name" value="C-TYPE LECTIN DOMAIN-CONTAINING PROTEIN"/>
    <property type="match status" value="1"/>
</dbReference>
<dbReference type="InterPro" id="IPR036465">
    <property type="entry name" value="vWFA_dom_sf"/>
</dbReference>
<evidence type="ECO:0000313" key="1">
    <source>
        <dbReference type="EMBL" id="EFO87583.1"/>
    </source>
</evidence>
<reference evidence="1" key="1">
    <citation type="submission" date="2007-07" db="EMBL/GenBank/DDBJ databases">
        <title>PCAP assembly of the Caenorhabditis remanei genome.</title>
        <authorList>
            <consortium name="The Caenorhabditis remanei Sequencing Consortium"/>
            <person name="Wilson R.K."/>
        </authorList>
    </citation>
    <scope>NUCLEOTIDE SEQUENCE [LARGE SCALE GENOMIC DNA]</scope>
    <source>
        <strain evidence="1">PB4641</strain>
    </source>
</reference>
<dbReference type="Proteomes" id="UP000008281">
    <property type="component" value="Unassembled WGS sequence"/>
</dbReference>
<dbReference type="eggNOG" id="ENOG502TGZK">
    <property type="taxonomic scope" value="Eukaryota"/>
</dbReference>
<dbReference type="STRING" id="31234.E3LZQ1"/>
<dbReference type="InParanoid" id="E3LZQ1"/>
<accession>E3LZQ1</accession>
<dbReference type="OMA" id="TENECKC"/>